<feature type="compositionally biased region" description="Low complexity" evidence="1">
    <location>
        <begin position="227"/>
        <end position="237"/>
    </location>
</feature>
<reference evidence="2" key="1">
    <citation type="submission" date="2021-02" db="EMBL/GenBank/DDBJ databases">
        <authorList>
            <person name="Palmer J.M."/>
        </authorList>
    </citation>
    <scope>NUCLEOTIDE SEQUENCE</scope>
    <source>
        <strain evidence="2">SCRP734</strain>
    </source>
</reference>
<feature type="compositionally biased region" description="Low complexity" evidence="1">
    <location>
        <begin position="263"/>
        <end position="281"/>
    </location>
</feature>
<evidence type="ECO:0000313" key="3">
    <source>
        <dbReference type="Proteomes" id="UP000694044"/>
    </source>
</evidence>
<sequence>MDDATDTNALSWSEQVQRKAALPSRSASLPAAAADEQQRPRGKSAPGFPFSAAPGAGDDAPPRRRGFSLARHQSVPAMVVGRKSRRRRKVTFKNMYAPDVVPPPKVESYDELVFNVAGLFHTMSFLHDPEDWGEDPTASSLSSEDEFYYDPEPPLERSVPLMIAEFLHRSAVFLGYPQGDTPWLPGFREDKRFSGNDVKRWRRLAHFDWEAEERAFQQNHRRPPPLTAAAPPGLARTESVESNGHTSVMSTIGASFRMRRQDSAVSVDSSTSNSSLRSQDSYGPSKVKFRSAVSGWIRKHRRQHSKDAIAAVAEQASEDEGDEKLKRHGKRKPVSWLNPPPISSSRDLALAVDIINSCVYCGQFQFRKRDIVRLCNVKI</sequence>
<keyword evidence="3" id="KW-1185">Reference proteome</keyword>
<dbReference type="AlphaFoldDB" id="A0A8T1VTB6"/>
<feature type="region of interest" description="Disordered" evidence="1">
    <location>
        <begin position="1"/>
        <end position="71"/>
    </location>
</feature>
<feature type="compositionally biased region" description="Polar residues" evidence="1">
    <location>
        <begin position="1"/>
        <end position="15"/>
    </location>
</feature>
<dbReference type="Proteomes" id="UP000694044">
    <property type="component" value="Unassembled WGS sequence"/>
</dbReference>
<gene>
    <name evidence="2" type="ORF">PHYPSEUDO_002609</name>
</gene>
<evidence type="ECO:0000256" key="1">
    <source>
        <dbReference type="SAM" id="MobiDB-lite"/>
    </source>
</evidence>
<feature type="compositionally biased region" description="Low complexity" evidence="1">
    <location>
        <begin position="44"/>
        <end position="59"/>
    </location>
</feature>
<accession>A0A8T1VTB6</accession>
<feature type="region of interest" description="Disordered" evidence="1">
    <location>
        <begin position="313"/>
        <end position="338"/>
    </location>
</feature>
<dbReference type="OrthoDB" id="167694at2759"/>
<comment type="caution">
    <text evidence="2">The sequence shown here is derived from an EMBL/GenBank/DDBJ whole genome shotgun (WGS) entry which is preliminary data.</text>
</comment>
<dbReference type="EMBL" id="JAGDFM010000148">
    <property type="protein sequence ID" value="KAG7384421.1"/>
    <property type="molecule type" value="Genomic_DNA"/>
</dbReference>
<evidence type="ECO:0000313" key="2">
    <source>
        <dbReference type="EMBL" id="KAG7384421.1"/>
    </source>
</evidence>
<protein>
    <submittedName>
        <fullName evidence="2">Uncharacterized protein</fullName>
    </submittedName>
</protein>
<feature type="compositionally biased region" description="Polar residues" evidence="1">
    <location>
        <begin position="240"/>
        <end position="253"/>
    </location>
</feature>
<organism evidence="2 3">
    <name type="scientific">Phytophthora pseudosyringae</name>
    <dbReference type="NCBI Taxonomy" id="221518"/>
    <lineage>
        <taxon>Eukaryota</taxon>
        <taxon>Sar</taxon>
        <taxon>Stramenopiles</taxon>
        <taxon>Oomycota</taxon>
        <taxon>Peronosporomycetes</taxon>
        <taxon>Peronosporales</taxon>
        <taxon>Peronosporaceae</taxon>
        <taxon>Phytophthora</taxon>
    </lineage>
</organism>
<name>A0A8T1VTB6_9STRA</name>
<feature type="compositionally biased region" description="Low complexity" evidence="1">
    <location>
        <begin position="20"/>
        <end position="34"/>
    </location>
</feature>
<proteinExistence type="predicted"/>
<feature type="region of interest" description="Disordered" evidence="1">
    <location>
        <begin position="215"/>
        <end position="283"/>
    </location>
</feature>